<protein>
    <recommendedName>
        <fullName evidence="8">Major facilitator superfamily (MFS) profile domain-containing protein</fullName>
    </recommendedName>
</protein>
<comment type="subcellular location">
    <subcellularLocation>
        <location evidence="1">Membrane</location>
        <topology evidence="1">Multi-pass membrane protein</topology>
    </subcellularLocation>
</comment>
<keyword evidence="2 5" id="KW-0812">Transmembrane</keyword>
<accession>A0A5N6KZI0</accession>
<dbReference type="EMBL" id="VIBQ01000025">
    <property type="protein sequence ID" value="KAB8392287.1"/>
    <property type="molecule type" value="Genomic_DNA"/>
</dbReference>
<dbReference type="SUPFAM" id="SSF103473">
    <property type="entry name" value="MFS general substrate transporter"/>
    <property type="match status" value="1"/>
</dbReference>
<dbReference type="InterPro" id="IPR036259">
    <property type="entry name" value="MFS_trans_sf"/>
</dbReference>
<organism evidence="6 7">
    <name type="scientific">Carpinus fangiana</name>
    <dbReference type="NCBI Taxonomy" id="176857"/>
    <lineage>
        <taxon>Eukaryota</taxon>
        <taxon>Viridiplantae</taxon>
        <taxon>Streptophyta</taxon>
        <taxon>Embryophyta</taxon>
        <taxon>Tracheophyta</taxon>
        <taxon>Spermatophyta</taxon>
        <taxon>Magnoliopsida</taxon>
        <taxon>eudicotyledons</taxon>
        <taxon>Gunneridae</taxon>
        <taxon>Pentapetalae</taxon>
        <taxon>rosids</taxon>
        <taxon>fabids</taxon>
        <taxon>Fagales</taxon>
        <taxon>Betulaceae</taxon>
        <taxon>Carpinus</taxon>
    </lineage>
</organism>
<dbReference type="PANTHER" id="PTHR23515">
    <property type="entry name" value="HIGH-AFFINITY NITRATE TRANSPORTER 2.3"/>
    <property type="match status" value="1"/>
</dbReference>
<evidence type="ECO:0000256" key="3">
    <source>
        <dbReference type="ARBA" id="ARBA00022989"/>
    </source>
</evidence>
<proteinExistence type="predicted"/>
<dbReference type="OrthoDB" id="434240at2759"/>
<keyword evidence="3 5" id="KW-1133">Transmembrane helix</keyword>
<dbReference type="InterPro" id="IPR044772">
    <property type="entry name" value="NO3_transporter"/>
</dbReference>
<keyword evidence="7" id="KW-1185">Reference proteome</keyword>
<dbReference type="Proteomes" id="UP000327013">
    <property type="component" value="Unassembled WGS sequence"/>
</dbReference>
<evidence type="ECO:0000256" key="5">
    <source>
        <dbReference type="SAM" id="Phobius"/>
    </source>
</evidence>
<dbReference type="GO" id="GO:0015112">
    <property type="term" value="F:nitrate transmembrane transporter activity"/>
    <property type="evidence" value="ECO:0007669"/>
    <property type="project" value="InterPro"/>
</dbReference>
<sequence>MGLRTTWGGCWLWRTGTNSFGVELTADNIIAQYLYDRFDLNLELAETMVASFGMANFFSRPTGGLLSDVMGMGRRFGMRGRLWGLWVVQTVAGLLCVLLRRANSLWGSIYSCHVLFHRVRSSRQWPHLQCGSFCFQKVTCSDIRDDREWRNGGGGGGNGDSVAVVFWQ</sequence>
<reference evidence="6 7" key="1">
    <citation type="submission" date="2019-06" db="EMBL/GenBank/DDBJ databases">
        <title>A chromosomal-level reference genome of Carpinus fangiana (Coryloideae, Betulaceae).</title>
        <authorList>
            <person name="Yang X."/>
            <person name="Wang Z."/>
            <person name="Zhang L."/>
            <person name="Hao G."/>
            <person name="Liu J."/>
            <person name="Yang Y."/>
        </authorList>
    </citation>
    <scope>NUCLEOTIDE SEQUENCE [LARGE SCALE GENOMIC DNA]</scope>
    <source>
        <strain evidence="6">Cfa_2016G</strain>
        <tissue evidence="6">Leaf</tissue>
    </source>
</reference>
<evidence type="ECO:0000256" key="2">
    <source>
        <dbReference type="ARBA" id="ARBA00022692"/>
    </source>
</evidence>
<feature type="transmembrane region" description="Helical" evidence="5">
    <location>
        <begin position="82"/>
        <end position="102"/>
    </location>
</feature>
<dbReference type="Gene3D" id="1.20.1250.20">
    <property type="entry name" value="MFS general substrate transporter like domains"/>
    <property type="match status" value="1"/>
</dbReference>
<dbReference type="GO" id="GO:0016020">
    <property type="term" value="C:membrane"/>
    <property type="evidence" value="ECO:0007669"/>
    <property type="project" value="UniProtKB-SubCell"/>
</dbReference>
<evidence type="ECO:0000256" key="4">
    <source>
        <dbReference type="ARBA" id="ARBA00023136"/>
    </source>
</evidence>
<evidence type="ECO:0000313" key="6">
    <source>
        <dbReference type="EMBL" id="KAB8392287.1"/>
    </source>
</evidence>
<gene>
    <name evidence="6" type="ORF">FH972_024802</name>
</gene>
<name>A0A5N6KZI0_9ROSI</name>
<dbReference type="AlphaFoldDB" id="A0A5N6KZI0"/>
<evidence type="ECO:0008006" key="8">
    <source>
        <dbReference type="Google" id="ProtNLM"/>
    </source>
</evidence>
<comment type="caution">
    <text evidence="6">The sequence shown here is derived from an EMBL/GenBank/DDBJ whole genome shotgun (WGS) entry which is preliminary data.</text>
</comment>
<keyword evidence="4 5" id="KW-0472">Membrane</keyword>
<evidence type="ECO:0000256" key="1">
    <source>
        <dbReference type="ARBA" id="ARBA00004141"/>
    </source>
</evidence>
<evidence type="ECO:0000313" key="7">
    <source>
        <dbReference type="Proteomes" id="UP000327013"/>
    </source>
</evidence>